<dbReference type="Proteomes" id="UP000677265">
    <property type="component" value="Unassembled WGS sequence"/>
</dbReference>
<organism evidence="2">
    <name type="scientific">Neobacillus citreus</name>
    <dbReference type="NCBI Taxonomy" id="2833578"/>
    <lineage>
        <taxon>Bacteria</taxon>
        <taxon>Bacillati</taxon>
        <taxon>Bacillota</taxon>
        <taxon>Bacilli</taxon>
        <taxon>Bacillales</taxon>
        <taxon>Bacillaceae</taxon>
        <taxon>Neobacillus</taxon>
    </lineage>
</organism>
<name>A0A942SVZ1_9BACI</name>
<protein>
    <submittedName>
        <fullName evidence="2">Uncharacterized protein</fullName>
    </submittedName>
</protein>
<gene>
    <name evidence="3" type="ORF">KHB02_012095</name>
    <name evidence="2" type="ORF">KHB02_05170</name>
</gene>
<keyword evidence="4" id="KW-1185">Reference proteome</keyword>
<keyword evidence="1" id="KW-0472">Membrane</keyword>
<dbReference type="RefSeq" id="WP_213140725.1">
    <property type="nucleotide sequence ID" value="NZ_JAGYPE020000018.1"/>
</dbReference>
<feature type="transmembrane region" description="Helical" evidence="1">
    <location>
        <begin position="17"/>
        <end position="36"/>
    </location>
</feature>
<accession>A0A942SVZ1</accession>
<evidence type="ECO:0000313" key="3">
    <source>
        <dbReference type="EMBL" id="MCH6266262.1"/>
    </source>
</evidence>
<keyword evidence="1" id="KW-0812">Transmembrane</keyword>
<dbReference type="EMBL" id="JAGYPE020000018">
    <property type="protein sequence ID" value="MCH6266262.1"/>
    <property type="molecule type" value="Genomic_DNA"/>
</dbReference>
<dbReference type="EMBL" id="JAGYPE010000001">
    <property type="protein sequence ID" value="MBS4180781.1"/>
    <property type="molecule type" value="Genomic_DNA"/>
</dbReference>
<reference evidence="2" key="1">
    <citation type="submission" date="2021-05" db="EMBL/GenBank/DDBJ databases">
        <title>Novel Bacillus species.</title>
        <authorList>
            <person name="Liu G."/>
        </authorList>
    </citation>
    <scope>NUCLEOTIDE SEQUENCE</scope>
    <source>
        <strain evidence="2 4">FJAT-50051</strain>
    </source>
</reference>
<comment type="caution">
    <text evidence="2">The sequence shown here is derived from an EMBL/GenBank/DDBJ whole genome shotgun (WGS) entry which is preliminary data.</text>
</comment>
<dbReference type="AlphaFoldDB" id="A0A942SVZ1"/>
<keyword evidence="1" id="KW-1133">Transmembrane helix</keyword>
<evidence type="ECO:0000256" key="1">
    <source>
        <dbReference type="SAM" id="Phobius"/>
    </source>
</evidence>
<feature type="transmembrane region" description="Helical" evidence="1">
    <location>
        <begin position="73"/>
        <end position="94"/>
    </location>
</feature>
<evidence type="ECO:0000313" key="2">
    <source>
        <dbReference type="EMBL" id="MBS4180781.1"/>
    </source>
</evidence>
<proteinExistence type="predicted"/>
<sequence>MNQNQGNNSKDGSLKDLWIGIGITIGIYLLGLLVLLVFSPMFFAYLCIAAIAMIVIPIICFTKGRKRMGQGALIGLGINILLFTACFGILISGLGGL</sequence>
<feature type="transmembrane region" description="Helical" evidence="1">
    <location>
        <begin position="42"/>
        <end position="61"/>
    </location>
</feature>
<evidence type="ECO:0000313" key="4">
    <source>
        <dbReference type="Proteomes" id="UP000677265"/>
    </source>
</evidence>